<dbReference type="InterPro" id="IPR007080">
    <property type="entry name" value="RNA_pol_Rpb1_1"/>
</dbReference>
<geneLocation type="chloroplast" evidence="16"/>
<evidence type="ECO:0000256" key="7">
    <source>
        <dbReference type="ARBA" id="ARBA00022695"/>
    </source>
</evidence>
<dbReference type="GO" id="GO:0000287">
    <property type="term" value="F:magnesium ion binding"/>
    <property type="evidence" value="ECO:0007669"/>
    <property type="project" value="UniProtKB-UniRule"/>
</dbReference>
<reference evidence="16" key="1">
    <citation type="journal article" date="2016" name="Mol. Phylogenet. Evol.">
        <title>The quest to resolve recent radiations: Plastid phylogenomics of extinct and endangered Hawaiian endemic mints (Lamiaceae).</title>
        <authorList>
            <person name="Welch A.J."/>
            <person name="Collins K."/>
            <person name="Ratan A."/>
            <person name="Drautz-Moses D.I."/>
            <person name="Schuster S.C."/>
            <person name="Lindqvist C."/>
        </authorList>
    </citation>
    <scope>NUCLEOTIDE SEQUENCE</scope>
    <source>
        <strain evidence="16">GEO5</strain>
    </source>
</reference>
<comment type="subcellular location">
    <subcellularLocation>
        <location evidence="13">Plastid</location>
        <location evidence="13">Chloroplast</location>
    </subcellularLocation>
</comment>
<feature type="binding site" evidence="13">
    <location>
        <position position="497"/>
    </location>
    <ligand>
        <name>Mg(2+)</name>
        <dbReference type="ChEBI" id="CHEBI:18420"/>
    </ligand>
</feature>
<evidence type="ECO:0000256" key="1">
    <source>
        <dbReference type="ARBA" id="ARBA00004026"/>
    </source>
</evidence>
<keyword evidence="8 13" id="KW-0479">Metal-binding</keyword>
<dbReference type="GO" id="GO:0003677">
    <property type="term" value="F:DNA binding"/>
    <property type="evidence" value="ECO:0007669"/>
    <property type="project" value="UniProtKB-UniRule"/>
</dbReference>
<dbReference type="InterPro" id="IPR000722">
    <property type="entry name" value="RNA_pol_asu"/>
</dbReference>
<dbReference type="GO" id="GO:0009507">
    <property type="term" value="C:chloroplast"/>
    <property type="evidence" value="ECO:0007669"/>
    <property type="project" value="UniProtKB-SubCell"/>
</dbReference>
<protein>
    <recommendedName>
        <fullName evidence="13">DNA-directed RNA polymerase subunit beta'</fullName>
        <ecNumber evidence="13">2.7.7.6</ecNumber>
    </recommendedName>
    <alternativeName>
        <fullName evidence="13">PEP</fullName>
    </alternativeName>
    <alternativeName>
        <fullName evidence="13">Plastid-encoded RNA polymerase subunit beta'</fullName>
        <shortName evidence="13">RNA polymerase subunit beta'</shortName>
    </alternativeName>
</protein>
<comment type="catalytic activity">
    <reaction evidence="12 13 14">
        <text>RNA(n) + a ribonucleoside 5'-triphosphate = RNA(n+1) + diphosphate</text>
        <dbReference type="Rhea" id="RHEA:21248"/>
        <dbReference type="Rhea" id="RHEA-COMP:14527"/>
        <dbReference type="Rhea" id="RHEA-COMP:17342"/>
        <dbReference type="ChEBI" id="CHEBI:33019"/>
        <dbReference type="ChEBI" id="CHEBI:61557"/>
        <dbReference type="ChEBI" id="CHEBI:140395"/>
        <dbReference type="EC" id="2.7.7.6"/>
    </reaction>
</comment>
<dbReference type="EC" id="2.7.7.6" evidence="13"/>
<dbReference type="FunFam" id="4.10.860.120:FF:000007">
    <property type="entry name" value="DNA-directed RNA polymerase subunit gamma"/>
    <property type="match status" value="1"/>
</dbReference>
<dbReference type="FunFam" id="1.10.40.90:FF:000002">
    <property type="entry name" value="DNA-directed RNA polymerase subunit"/>
    <property type="match status" value="1"/>
</dbReference>
<dbReference type="GO" id="GO:0003899">
    <property type="term" value="F:DNA-directed RNA polymerase activity"/>
    <property type="evidence" value="ECO:0007669"/>
    <property type="project" value="UniProtKB-UniRule"/>
</dbReference>
<dbReference type="HAMAP" id="MF_01323">
    <property type="entry name" value="RNApol_bact_RpoC1"/>
    <property type="match status" value="1"/>
</dbReference>
<dbReference type="PANTHER" id="PTHR19376">
    <property type="entry name" value="DNA-DIRECTED RNA POLYMERASE"/>
    <property type="match status" value="1"/>
</dbReference>
<evidence type="ECO:0000256" key="8">
    <source>
        <dbReference type="ARBA" id="ARBA00022723"/>
    </source>
</evidence>
<keyword evidence="10 13" id="KW-0460">Magnesium</keyword>
<comment type="function">
    <text evidence="1 13 14">DNA-dependent RNA polymerase catalyzes the transcription of DNA into RNA using the four ribonucleoside triphosphates as substrates.</text>
</comment>
<evidence type="ECO:0000313" key="16">
    <source>
        <dbReference type="EMBL" id="AMQ32851.1"/>
    </source>
</evidence>
<comment type="subunit">
    <text evidence="13">In plastids the minimal PEP RNA polymerase catalytic core is composed of four subunits: alpha, beta, beta', and beta''. When a (nuclear-encoded) sigma factor is associated with the core the holoenzyme is formed, which can initiate transcription.</text>
</comment>
<comment type="cofactor">
    <cofactor evidence="13">
        <name>Zn(2+)</name>
        <dbReference type="ChEBI" id="CHEBI:29105"/>
    </cofactor>
    <text evidence="13">Binds 1 Zn(2+) ion per subunit.</text>
</comment>
<keyword evidence="11 13" id="KW-0804">Transcription</keyword>
<feature type="binding site" evidence="13">
    <location>
        <position position="495"/>
    </location>
    <ligand>
        <name>Mg(2+)</name>
        <dbReference type="ChEBI" id="CHEBI:18420"/>
    </ligand>
</feature>
<dbReference type="GO" id="GO:0000428">
    <property type="term" value="C:DNA-directed RNA polymerase complex"/>
    <property type="evidence" value="ECO:0007669"/>
    <property type="project" value="UniProtKB-KW"/>
</dbReference>
<dbReference type="GO" id="GO:0008270">
    <property type="term" value="F:zinc ion binding"/>
    <property type="evidence" value="ECO:0007669"/>
    <property type="project" value="UniProtKB-UniRule"/>
</dbReference>
<proteinExistence type="inferred from homology"/>
<dbReference type="InterPro" id="IPR042102">
    <property type="entry name" value="RNA_pol_Rpb1_3_sf"/>
</dbReference>
<accession>A0A142DNT5</accession>
<evidence type="ECO:0000256" key="4">
    <source>
        <dbReference type="ARBA" id="ARBA00022528"/>
    </source>
</evidence>
<keyword evidence="3 13" id="KW-0240">DNA-directed RNA polymerase</keyword>
<gene>
    <name evidence="13 16" type="primary">rpoC1</name>
</gene>
<comment type="cofactor">
    <cofactor evidence="13">
        <name>Mg(2+)</name>
        <dbReference type="ChEBI" id="CHEBI:18420"/>
    </cofactor>
    <text evidence="13">Binds 1 Mg(2+) ion per subunit.</text>
</comment>
<keyword evidence="4 16" id="KW-0150">Chloroplast</keyword>
<feature type="domain" description="RNA polymerase N-terminal" evidence="15">
    <location>
        <begin position="266"/>
        <end position="547"/>
    </location>
</feature>
<evidence type="ECO:0000256" key="10">
    <source>
        <dbReference type="ARBA" id="ARBA00022842"/>
    </source>
</evidence>
<evidence type="ECO:0000256" key="6">
    <source>
        <dbReference type="ARBA" id="ARBA00022679"/>
    </source>
</evidence>
<dbReference type="InterPro" id="IPR034678">
    <property type="entry name" value="RNApol_RpoC1"/>
</dbReference>
<feature type="binding site" evidence="13">
    <location>
        <position position="69"/>
    </location>
    <ligand>
        <name>Zn(2+)</name>
        <dbReference type="ChEBI" id="CHEBI:29105"/>
    </ligand>
</feature>
<comment type="similarity">
    <text evidence="2 13">Belongs to the RNA polymerase beta' chain family. RpoC1 subfamily.</text>
</comment>
<feature type="binding site" evidence="13">
    <location>
        <position position="493"/>
    </location>
    <ligand>
        <name>Mg(2+)</name>
        <dbReference type="ChEBI" id="CHEBI:18420"/>
    </ligand>
</feature>
<organism evidence="16">
    <name type="scientific">Stenogyne haliakalae</name>
    <dbReference type="NCBI Taxonomy" id="141795"/>
    <lineage>
        <taxon>Eukaryota</taxon>
        <taxon>Viridiplantae</taxon>
        <taxon>Streptophyta</taxon>
        <taxon>Embryophyta</taxon>
        <taxon>Tracheophyta</taxon>
        <taxon>Spermatophyta</taxon>
        <taxon>Magnoliopsida</taxon>
        <taxon>eudicotyledons</taxon>
        <taxon>Gunneridae</taxon>
        <taxon>Pentapetalae</taxon>
        <taxon>asterids</taxon>
        <taxon>lamiids</taxon>
        <taxon>Lamiales</taxon>
        <taxon>Lamiaceae</taxon>
        <taxon>Lamioideae</taxon>
        <taxon>Stachydeae</taxon>
        <taxon>Stenogyne</taxon>
    </lineage>
</organism>
<feature type="binding site" evidence="13">
    <location>
        <position position="87"/>
    </location>
    <ligand>
        <name>Zn(2+)</name>
        <dbReference type="ChEBI" id="CHEBI:29105"/>
    </ligand>
</feature>
<dbReference type="GO" id="GO:0006351">
    <property type="term" value="P:DNA-templated transcription"/>
    <property type="evidence" value="ECO:0007669"/>
    <property type="project" value="UniProtKB-UniRule"/>
</dbReference>
<dbReference type="SUPFAM" id="SSF64484">
    <property type="entry name" value="beta and beta-prime subunits of DNA dependent RNA-polymerase"/>
    <property type="match status" value="1"/>
</dbReference>
<dbReference type="Pfam" id="PF00623">
    <property type="entry name" value="RNA_pol_Rpb1_2"/>
    <property type="match status" value="2"/>
</dbReference>
<dbReference type="InterPro" id="IPR044893">
    <property type="entry name" value="RNA_pol_Rpb1_clamp_domain"/>
</dbReference>
<keyword evidence="5 16" id="KW-0934">Plastid</keyword>
<dbReference type="Gene3D" id="4.10.860.120">
    <property type="entry name" value="RNA polymerase II, clamp domain"/>
    <property type="match status" value="1"/>
</dbReference>
<dbReference type="EMBL" id="KU724130">
    <property type="protein sequence ID" value="AMQ32851.1"/>
    <property type="molecule type" value="Genomic_DNA"/>
</dbReference>
<dbReference type="RefSeq" id="YP_009242054.1">
    <property type="nucleotide sequence ID" value="NC_029817.1"/>
</dbReference>
<keyword evidence="7 13" id="KW-0548">Nucleotidyltransferase</keyword>
<sequence>MIDRYKHQQLRIGLVSPQQISVWATKILPNGEIVGEVTKPYTFHYKTNKPEKGGLFCERIFGPIKSGICACGNYRVIGDEKEDPKFCEQCGVEFVDSRIRRYQMGYIKLACPVTHVWYLKRLPSYIANLLDKPLKELEGLVYCDVYPNFSFARPITKKPTFLRLRGLFEYEIQSWKYSIPLFFTTQGFDTFRNREISTGASAIREQLADLDLRIILHNSLVEWKELGEEGPTGNEWEDQKVGRRKDFLVRRMELAKHFLRTNIEPEWMVLCLLPVLPPELRPIIQIDGGKLMSSDINELYRRVIYRNNTLTDLLTTSRSTPGELVMCQEKLVQEAVDTLLDNGIRGQPTRDGHNKAYKSFSDVIEGKEGRFRETLLGKRVDYSGRSVIVVGPSLSLHRCGLPREIAIELFQTFVIRGLIRQHLASNIGVAKSKIREKEPIVWEILQEVMQGHPVLLNRAPTLHKLGIQAFQPILVEGRAICLHPLVCKGFNADFDGDQMAVHVPLSLEAQAEARLLMFSHMNLLSPAIGDPISVPTQDMLIGLYVLTSGNRRGICINRYNPWNGKNYQNKRSDNNKYKYTKYKYTKEPFFSNSYDAIGAYRQKRINLDSPLWLRWRLDQRVIASRETPIEVHYESLGNYYEIYGHYLIVRSIKKEILFLYIRTTVGHISLYREIEEAIQGFSRACSYGT</sequence>
<evidence type="ECO:0000256" key="2">
    <source>
        <dbReference type="ARBA" id="ARBA00007207"/>
    </source>
</evidence>
<dbReference type="Gene3D" id="2.40.40.20">
    <property type="match status" value="1"/>
</dbReference>
<name>A0A142DNT5_9LAMI</name>
<evidence type="ECO:0000256" key="5">
    <source>
        <dbReference type="ARBA" id="ARBA00022640"/>
    </source>
</evidence>
<feature type="binding site" evidence="13">
    <location>
        <position position="71"/>
    </location>
    <ligand>
        <name>Zn(2+)</name>
        <dbReference type="ChEBI" id="CHEBI:29105"/>
    </ligand>
</feature>
<evidence type="ECO:0000256" key="11">
    <source>
        <dbReference type="ARBA" id="ARBA00023163"/>
    </source>
</evidence>
<feature type="binding site" evidence="13">
    <location>
        <position position="90"/>
    </location>
    <ligand>
        <name>Zn(2+)</name>
        <dbReference type="ChEBI" id="CHEBI:29105"/>
    </ligand>
</feature>
<evidence type="ECO:0000256" key="12">
    <source>
        <dbReference type="ARBA" id="ARBA00048552"/>
    </source>
</evidence>
<evidence type="ECO:0000256" key="9">
    <source>
        <dbReference type="ARBA" id="ARBA00022833"/>
    </source>
</evidence>
<evidence type="ECO:0000259" key="15">
    <source>
        <dbReference type="SMART" id="SM00663"/>
    </source>
</evidence>
<evidence type="ECO:0000256" key="3">
    <source>
        <dbReference type="ARBA" id="ARBA00022478"/>
    </source>
</evidence>
<dbReference type="Gene3D" id="1.10.274.100">
    <property type="entry name" value="RNA polymerase Rpb1, domain 3"/>
    <property type="match status" value="1"/>
</dbReference>
<dbReference type="InterPro" id="IPR006592">
    <property type="entry name" value="RNA_pol_N"/>
</dbReference>
<evidence type="ECO:0000256" key="14">
    <source>
        <dbReference type="RuleBase" id="RU004279"/>
    </source>
</evidence>
<dbReference type="SMART" id="SM00663">
    <property type="entry name" value="RPOLA_N"/>
    <property type="match status" value="1"/>
</dbReference>
<dbReference type="InterPro" id="IPR045867">
    <property type="entry name" value="DNA-dir_RpoC_beta_prime"/>
</dbReference>
<dbReference type="AlphaFoldDB" id="A0A142DNT5"/>
<keyword evidence="9 13" id="KW-0862">Zinc</keyword>
<dbReference type="Gene3D" id="1.10.40.90">
    <property type="match status" value="1"/>
</dbReference>
<dbReference type="PANTHER" id="PTHR19376:SF54">
    <property type="entry name" value="DNA-DIRECTED RNA POLYMERASE SUBUNIT BETA"/>
    <property type="match status" value="1"/>
</dbReference>
<dbReference type="GeneID" id="27210892"/>
<evidence type="ECO:0000256" key="13">
    <source>
        <dbReference type="HAMAP-Rule" id="MF_01323"/>
    </source>
</evidence>
<keyword evidence="6 13" id="KW-0808">Transferase</keyword>
<dbReference type="Pfam" id="PF04997">
    <property type="entry name" value="RNA_pol_Rpb1_1"/>
    <property type="match status" value="1"/>
</dbReference>